<name>A0A7S2PL96_9DINO</name>
<dbReference type="EMBL" id="HBGW01061057">
    <property type="protein sequence ID" value="CAD9603878.1"/>
    <property type="molecule type" value="Transcribed_RNA"/>
</dbReference>
<dbReference type="GO" id="GO:0051075">
    <property type="term" value="F:S-adenosylmethionine:tRNA ribosyltransferase-isomerase activity"/>
    <property type="evidence" value="ECO:0007669"/>
    <property type="project" value="TreeGrafter"/>
</dbReference>
<dbReference type="Pfam" id="PF02547">
    <property type="entry name" value="Queuosine_synth"/>
    <property type="match status" value="1"/>
</dbReference>
<dbReference type="PANTHER" id="PTHR30307:SF0">
    <property type="entry name" value="S-ADENOSYLMETHIONINE:TRNA RIBOSYLTRANSFERASE-ISOMERASE"/>
    <property type="match status" value="1"/>
</dbReference>
<dbReference type="GO" id="GO:0008616">
    <property type="term" value="P:tRNA queuosine(34) biosynthetic process"/>
    <property type="evidence" value="ECO:0007669"/>
    <property type="project" value="UniProtKB-KW"/>
</dbReference>
<dbReference type="SUPFAM" id="SSF111337">
    <property type="entry name" value="QueA-like"/>
    <property type="match status" value="1"/>
</dbReference>
<keyword evidence="3" id="KW-0949">S-adenosyl-L-methionine</keyword>
<accession>A0A7S2PL96</accession>
<keyword evidence="2" id="KW-0808">Transferase</keyword>
<evidence type="ECO:0000256" key="3">
    <source>
        <dbReference type="ARBA" id="ARBA00022691"/>
    </source>
</evidence>
<sequence>MEAGRPVVPVGTTAVRTLESLYWLAVQLEEGASGGSGAGGASAGDGTLELGQWDAYQMQRELGDTGGGLIQPAEALRRLCARASRRGETEVRGTTRLCIAPGYRFKLCDGLITNFHQPDSTLLLLVGALVGPERMREAYRHAVEQRYRFLSYGDSCLFFNAGSRLES</sequence>
<dbReference type="PANTHER" id="PTHR30307">
    <property type="entry name" value="S-ADENOSYLMETHIONINE:TRNA RIBOSYLTRANSFERASE-ISOMERASE"/>
    <property type="match status" value="1"/>
</dbReference>
<dbReference type="Gene3D" id="3.40.1780.10">
    <property type="entry name" value="QueA-like"/>
    <property type="match status" value="1"/>
</dbReference>
<keyword evidence="4" id="KW-0671">Queuosine biosynthesis</keyword>
<dbReference type="InterPro" id="IPR003699">
    <property type="entry name" value="QueA"/>
</dbReference>
<dbReference type="InterPro" id="IPR036100">
    <property type="entry name" value="QueA_sf"/>
</dbReference>
<organism evidence="5">
    <name type="scientific">Zooxanthella nutricula</name>
    <dbReference type="NCBI Taxonomy" id="1333877"/>
    <lineage>
        <taxon>Eukaryota</taxon>
        <taxon>Sar</taxon>
        <taxon>Alveolata</taxon>
        <taxon>Dinophyceae</taxon>
        <taxon>Peridiniales</taxon>
        <taxon>Peridiniales incertae sedis</taxon>
        <taxon>Zooxanthella</taxon>
    </lineage>
</organism>
<dbReference type="AlphaFoldDB" id="A0A7S2PL96"/>
<evidence type="ECO:0000256" key="2">
    <source>
        <dbReference type="ARBA" id="ARBA00022679"/>
    </source>
</evidence>
<gene>
    <name evidence="5" type="ORF">BRAN1462_LOCUS38911</name>
</gene>
<reference evidence="5" key="1">
    <citation type="submission" date="2021-01" db="EMBL/GenBank/DDBJ databases">
        <authorList>
            <person name="Corre E."/>
            <person name="Pelletier E."/>
            <person name="Niang G."/>
            <person name="Scheremetjew M."/>
            <person name="Finn R."/>
            <person name="Kale V."/>
            <person name="Holt S."/>
            <person name="Cochrane G."/>
            <person name="Meng A."/>
            <person name="Brown T."/>
            <person name="Cohen L."/>
        </authorList>
    </citation>
    <scope>NUCLEOTIDE SEQUENCE</scope>
    <source>
        <strain evidence="5">RCC3387</strain>
    </source>
</reference>
<evidence type="ECO:0008006" key="6">
    <source>
        <dbReference type="Google" id="ProtNLM"/>
    </source>
</evidence>
<evidence type="ECO:0000256" key="1">
    <source>
        <dbReference type="ARBA" id="ARBA00022490"/>
    </source>
</evidence>
<protein>
    <recommendedName>
        <fullName evidence="6">S-adenosylmethionine:tRNA ribosyltransferase-isomerase</fullName>
    </recommendedName>
</protein>
<evidence type="ECO:0000313" key="5">
    <source>
        <dbReference type="EMBL" id="CAD9603878.1"/>
    </source>
</evidence>
<evidence type="ECO:0000256" key="4">
    <source>
        <dbReference type="ARBA" id="ARBA00022785"/>
    </source>
</evidence>
<proteinExistence type="predicted"/>
<keyword evidence="1" id="KW-0963">Cytoplasm</keyword>
<dbReference type="InterPro" id="IPR042118">
    <property type="entry name" value="QueA_dom1"/>
</dbReference>